<dbReference type="Gene3D" id="3.30.390.110">
    <property type="match status" value="1"/>
</dbReference>
<dbReference type="EMBL" id="KZ990416">
    <property type="protein sequence ID" value="RKP24149.1"/>
    <property type="molecule type" value="Genomic_DNA"/>
</dbReference>
<dbReference type="GO" id="GO:0006412">
    <property type="term" value="P:translation"/>
    <property type="evidence" value="ECO:0007669"/>
    <property type="project" value="InterPro"/>
</dbReference>
<reference evidence="6" key="1">
    <citation type="journal article" date="2018" name="Nat. Microbiol.">
        <title>Leveraging single-cell genomics to expand the fungal tree of life.</title>
        <authorList>
            <person name="Ahrendt S.R."/>
            <person name="Quandt C.A."/>
            <person name="Ciobanu D."/>
            <person name="Clum A."/>
            <person name="Salamov A."/>
            <person name="Andreopoulos B."/>
            <person name="Cheng J.F."/>
            <person name="Woyke T."/>
            <person name="Pelin A."/>
            <person name="Henrissat B."/>
            <person name="Reynolds N.K."/>
            <person name="Benny G.L."/>
            <person name="Smith M.E."/>
            <person name="James T.Y."/>
            <person name="Grigoriev I.V."/>
        </authorList>
    </citation>
    <scope>NUCLEOTIDE SEQUENCE [LARGE SCALE GENOMIC DNA]</scope>
    <source>
        <strain evidence="6">Benny S71-1</strain>
    </source>
</reference>
<organism evidence="5 6">
    <name type="scientific">Syncephalis pseudoplumigaleata</name>
    <dbReference type="NCBI Taxonomy" id="1712513"/>
    <lineage>
        <taxon>Eukaryota</taxon>
        <taxon>Fungi</taxon>
        <taxon>Fungi incertae sedis</taxon>
        <taxon>Zoopagomycota</taxon>
        <taxon>Zoopagomycotina</taxon>
        <taxon>Zoopagomycetes</taxon>
        <taxon>Zoopagales</taxon>
        <taxon>Piptocephalidaceae</taxon>
        <taxon>Syncephalis</taxon>
    </lineage>
</organism>
<dbReference type="PANTHER" id="PTHR10544">
    <property type="entry name" value="60S RIBOSOMAL PROTEIN L28"/>
    <property type="match status" value="1"/>
</dbReference>
<dbReference type="Pfam" id="PF01778">
    <property type="entry name" value="Ribosomal_L28e"/>
    <property type="match status" value="1"/>
</dbReference>
<keyword evidence="3" id="KW-0687">Ribonucleoprotein</keyword>
<evidence type="ECO:0000259" key="4">
    <source>
        <dbReference type="Pfam" id="PF01778"/>
    </source>
</evidence>
<dbReference type="OrthoDB" id="338850at2759"/>
<dbReference type="InterPro" id="IPR029004">
    <property type="entry name" value="Ribosomal_eL28/Mak16"/>
</dbReference>
<dbReference type="GO" id="GO:1990904">
    <property type="term" value="C:ribonucleoprotein complex"/>
    <property type="evidence" value="ECO:0007669"/>
    <property type="project" value="UniProtKB-KW"/>
</dbReference>
<comment type="similarity">
    <text evidence="1">Belongs to the eukaryotic ribosomal protein eL28 family.</text>
</comment>
<evidence type="ECO:0000256" key="1">
    <source>
        <dbReference type="ARBA" id="ARBA00007926"/>
    </source>
</evidence>
<accession>A0A4V1J182</accession>
<dbReference type="InterPro" id="IPR002672">
    <property type="entry name" value="Ribosomal_eL28"/>
</dbReference>
<dbReference type="Proteomes" id="UP000278143">
    <property type="component" value="Unassembled WGS sequence"/>
</dbReference>
<dbReference type="GO" id="GO:0003735">
    <property type="term" value="F:structural constituent of ribosome"/>
    <property type="evidence" value="ECO:0007669"/>
    <property type="project" value="InterPro"/>
</dbReference>
<evidence type="ECO:0000313" key="5">
    <source>
        <dbReference type="EMBL" id="RKP24149.1"/>
    </source>
</evidence>
<evidence type="ECO:0000256" key="2">
    <source>
        <dbReference type="ARBA" id="ARBA00022980"/>
    </source>
</evidence>
<dbReference type="GO" id="GO:0005840">
    <property type="term" value="C:ribosome"/>
    <property type="evidence" value="ECO:0007669"/>
    <property type="project" value="UniProtKB-KW"/>
</dbReference>
<name>A0A4V1J182_9FUNG</name>
<evidence type="ECO:0000256" key="3">
    <source>
        <dbReference type="ARBA" id="ARBA00023274"/>
    </source>
</evidence>
<gene>
    <name evidence="5" type="ORF">SYNPS1DRAFT_23758</name>
</gene>
<keyword evidence="2" id="KW-0689">Ribosomal protein</keyword>
<feature type="domain" description="Ribosomal eL28/Mak16" evidence="4">
    <location>
        <begin position="6"/>
        <end position="104"/>
    </location>
</feature>
<dbReference type="AlphaFoldDB" id="A0A4V1J182"/>
<proteinExistence type="inferred from homology"/>
<evidence type="ECO:0000313" key="6">
    <source>
        <dbReference type="Proteomes" id="UP000278143"/>
    </source>
</evidence>
<keyword evidence="6" id="KW-1185">Reference proteome</keyword>
<sequence length="124" mass="13402">MTTSALTWLLLKKQSRFVVKRAGAEFNTEPGNLTNKNTFTSSSLVNKSVVLAAGPKGKGVKLTQPSGRVVKLTRGAARAARTVSGAVRPQQRRVALARMSAILRAQRPVKATTFKRTGIRATRK</sequence>
<protein>
    <recommendedName>
        <fullName evidence="4">Ribosomal eL28/Mak16 domain-containing protein</fullName>
    </recommendedName>
</protein>